<evidence type="ECO:0000256" key="3">
    <source>
        <dbReference type="ARBA" id="ARBA00022729"/>
    </source>
</evidence>
<evidence type="ECO:0000259" key="6">
    <source>
        <dbReference type="Pfam" id="PF07980"/>
    </source>
</evidence>
<accession>A0A514CG30</accession>
<keyword evidence="9" id="KW-1185">Reference proteome</keyword>
<evidence type="ECO:0000256" key="2">
    <source>
        <dbReference type="ARBA" id="ARBA00006275"/>
    </source>
</evidence>
<evidence type="ECO:0000313" key="9">
    <source>
        <dbReference type="Proteomes" id="UP000316614"/>
    </source>
</evidence>
<keyword evidence="5" id="KW-0998">Cell outer membrane</keyword>
<dbReference type="Gene3D" id="1.25.40.390">
    <property type="match status" value="1"/>
</dbReference>
<dbReference type="OrthoDB" id="653598at2"/>
<evidence type="ECO:0000256" key="1">
    <source>
        <dbReference type="ARBA" id="ARBA00004442"/>
    </source>
</evidence>
<dbReference type="Pfam" id="PF14322">
    <property type="entry name" value="SusD-like_3"/>
    <property type="match status" value="1"/>
</dbReference>
<dbReference type="InterPro" id="IPR011990">
    <property type="entry name" value="TPR-like_helical_dom_sf"/>
</dbReference>
<comment type="subcellular location">
    <subcellularLocation>
        <location evidence="1">Cell outer membrane</location>
    </subcellularLocation>
</comment>
<proteinExistence type="inferred from homology"/>
<feature type="domain" description="SusD-like N-terminal" evidence="7">
    <location>
        <begin position="57"/>
        <end position="258"/>
    </location>
</feature>
<dbReference type="Pfam" id="PF07980">
    <property type="entry name" value="SusD_RagB"/>
    <property type="match status" value="1"/>
</dbReference>
<dbReference type="Proteomes" id="UP000316614">
    <property type="component" value="Chromosome"/>
</dbReference>
<dbReference type="AlphaFoldDB" id="A0A514CG30"/>
<dbReference type="SUPFAM" id="SSF48452">
    <property type="entry name" value="TPR-like"/>
    <property type="match status" value="1"/>
</dbReference>
<comment type="similarity">
    <text evidence="2">Belongs to the SusD family.</text>
</comment>
<name>A0A514CG30_9BACT</name>
<dbReference type="GO" id="GO:0009279">
    <property type="term" value="C:cell outer membrane"/>
    <property type="evidence" value="ECO:0007669"/>
    <property type="project" value="UniProtKB-SubCell"/>
</dbReference>
<protein>
    <submittedName>
        <fullName evidence="8">RagB/SusD family nutrient uptake outer membrane protein</fullName>
    </submittedName>
</protein>
<reference evidence="8 9" key="1">
    <citation type="submission" date="2019-06" db="EMBL/GenBank/DDBJ databases">
        <title>Echinicola alkalisoli sp. nov. isolated from saline soil.</title>
        <authorList>
            <person name="Sun J.-Q."/>
            <person name="Xu L."/>
        </authorList>
    </citation>
    <scope>NUCLEOTIDE SEQUENCE [LARGE SCALE GENOMIC DNA]</scope>
    <source>
        <strain evidence="8 9">LN3S3</strain>
    </source>
</reference>
<evidence type="ECO:0000256" key="4">
    <source>
        <dbReference type="ARBA" id="ARBA00023136"/>
    </source>
</evidence>
<feature type="domain" description="RagB/SusD" evidence="6">
    <location>
        <begin position="367"/>
        <end position="477"/>
    </location>
</feature>
<gene>
    <name evidence="8" type="ORF">FKX85_06590</name>
</gene>
<evidence type="ECO:0000313" key="8">
    <source>
        <dbReference type="EMBL" id="QDH78720.1"/>
    </source>
</evidence>
<keyword evidence="3" id="KW-0732">Signal</keyword>
<organism evidence="8 9">
    <name type="scientific">Echinicola soli</name>
    <dbReference type="NCBI Taxonomy" id="2591634"/>
    <lineage>
        <taxon>Bacteria</taxon>
        <taxon>Pseudomonadati</taxon>
        <taxon>Bacteroidota</taxon>
        <taxon>Cytophagia</taxon>
        <taxon>Cytophagales</taxon>
        <taxon>Cyclobacteriaceae</taxon>
        <taxon>Echinicola</taxon>
    </lineage>
</organism>
<dbReference type="InterPro" id="IPR012944">
    <property type="entry name" value="SusD_RagB_dom"/>
</dbReference>
<sequence>MFPDGKPGLSLFTNGRSLIQYNDRQLLQTEHTMKNNNIFHSITMIISLTVLLSSCEEFLEAKPEKSIVTPTTLEDFRAVLDNVVTALNFTPALGVISGDDTFLDDEGFTGLSLWQKNCYLWQRPVFDQTMVLSDWSSCYEGILYANVVLEGIAKTGGGLPEYSTLRGEALFHRAFAYFQLLQFFAPAYDPAGDNLGPAVPLRLSPAVHQDLERASVSDCYAQMVTDLGDAAALLEDRSSPASRPSRQAALALLSRIHLVMGNYDKAREEARNALNIYDRLLDYSSLDLDGGNPFSEFNDEVIFYARMLDYGYFDSQVHRVDTLLYNAYDEDDLRKRAFFSVRELGNINFTGSYTGSNDYFSGLAVPELLLTIAETSVRMGDPAGAERALGTLLKSRYRPGAIVPSGLEGLGTREMLQKVLSERRKEMVLRGMRWSDLKRLNKDPATAKVLEKKIEGKIYRLEPDDEKYVLPIPPRETELDGI</sequence>
<evidence type="ECO:0000259" key="7">
    <source>
        <dbReference type="Pfam" id="PF14322"/>
    </source>
</evidence>
<dbReference type="InterPro" id="IPR033985">
    <property type="entry name" value="SusD-like_N"/>
</dbReference>
<dbReference type="EMBL" id="CP041253">
    <property type="protein sequence ID" value="QDH78720.1"/>
    <property type="molecule type" value="Genomic_DNA"/>
</dbReference>
<dbReference type="KEGG" id="echi:FKX85_06590"/>
<keyword evidence="4" id="KW-0472">Membrane</keyword>
<evidence type="ECO:0000256" key="5">
    <source>
        <dbReference type="ARBA" id="ARBA00023237"/>
    </source>
</evidence>